<feature type="region of interest" description="Disordered" evidence="1">
    <location>
        <begin position="1"/>
        <end position="28"/>
    </location>
</feature>
<feature type="non-terminal residue" evidence="2">
    <location>
        <position position="1"/>
    </location>
</feature>
<proteinExistence type="predicted"/>
<gene>
    <name evidence="2" type="primary">Dsec\GM20788</name>
    <name evidence="2" type="ORF">Dsec_GM20788</name>
</gene>
<evidence type="ECO:0000313" key="3">
    <source>
        <dbReference type="Proteomes" id="UP000001292"/>
    </source>
</evidence>
<keyword evidence="3" id="KW-1185">Reference proteome</keyword>
<reference evidence="2 3" key="1">
    <citation type="journal article" date="2007" name="Nature">
        <title>Evolution of genes and genomes on the Drosophila phylogeny.</title>
        <authorList>
            <consortium name="Drosophila 12 Genomes Consortium"/>
            <person name="Clark A.G."/>
            <person name="Eisen M.B."/>
            <person name="Smith D.R."/>
            <person name="Bergman C.M."/>
            <person name="Oliver B."/>
            <person name="Markow T.A."/>
            <person name="Kaufman T.C."/>
            <person name="Kellis M."/>
            <person name="Gelbart W."/>
            <person name="Iyer V.N."/>
            <person name="Pollard D.A."/>
            <person name="Sackton T.B."/>
            <person name="Larracuente A.M."/>
            <person name="Singh N.D."/>
            <person name="Abad J.P."/>
            <person name="Abt D.N."/>
            <person name="Adryan B."/>
            <person name="Aguade M."/>
            <person name="Akashi H."/>
            <person name="Anderson W.W."/>
            <person name="Aquadro C.F."/>
            <person name="Ardell D.H."/>
            <person name="Arguello R."/>
            <person name="Artieri C.G."/>
            <person name="Barbash D.A."/>
            <person name="Barker D."/>
            <person name="Barsanti P."/>
            <person name="Batterham P."/>
            <person name="Batzoglou S."/>
            <person name="Begun D."/>
            <person name="Bhutkar A."/>
            <person name="Blanco E."/>
            <person name="Bosak S.A."/>
            <person name="Bradley R.K."/>
            <person name="Brand A.D."/>
            <person name="Brent M.R."/>
            <person name="Brooks A.N."/>
            <person name="Brown R.H."/>
            <person name="Butlin R.K."/>
            <person name="Caggese C."/>
            <person name="Calvi B.R."/>
            <person name="Bernardo de Carvalho A."/>
            <person name="Caspi A."/>
            <person name="Castrezana S."/>
            <person name="Celniker S.E."/>
            <person name="Chang J.L."/>
            <person name="Chapple C."/>
            <person name="Chatterji S."/>
            <person name="Chinwalla A."/>
            <person name="Civetta A."/>
            <person name="Clifton S.W."/>
            <person name="Comeron J.M."/>
            <person name="Costello J.C."/>
            <person name="Coyne J.A."/>
            <person name="Daub J."/>
            <person name="David R.G."/>
            <person name="Delcher A.L."/>
            <person name="Delehaunty K."/>
            <person name="Do C.B."/>
            <person name="Ebling H."/>
            <person name="Edwards K."/>
            <person name="Eickbush T."/>
            <person name="Evans J.D."/>
            <person name="Filipski A."/>
            <person name="Findeiss S."/>
            <person name="Freyhult E."/>
            <person name="Fulton L."/>
            <person name="Fulton R."/>
            <person name="Garcia A.C."/>
            <person name="Gardiner A."/>
            <person name="Garfield D.A."/>
            <person name="Garvin B.E."/>
            <person name="Gibson G."/>
            <person name="Gilbert D."/>
            <person name="Gnerre S."/>
            <person name="Godfrey J."/>
            <person name="Good R."/>
            <person name="Gotea V."/>
            <person name="Gravely B."/>
            <person name="Greenberg A.J."/>
            <person name="Griffiths-Jones S."/>
            <person name="Gross S."/>
            <person name="Guigo R."/>
            <person name="Gustafson E.A."/>
            <person name="Haerty W."/>
            <person name="Hahn M.W."/>
            <person name="Halligan D.L."/>
            <person name="Halpern A.L."/>
            <person name="Halter G.M."/>
            <person name="Han M.V."/>
            <person name="Heger A."/>
            <person name="Hillier L."/>
            <person name="Hinrichs A.S."/>
            <person name="Holmes I."/>
            <person name="Hoskins R.A."/>
            <person name="Hubisz M.J."/>
            <person name="Hultmark D."/>
            <person name="Huntley M.A."/>
            <person name="Jaffe D.B."/>
            <person name="Jagadeeshan S."/>
            <person name="Jeck W.R."/>
            <person name="Johnson J."/>
            <person name="Jones C.D."/>
            <person name="Jordan W.C."/>
            <person name="Karpen G.H."/>
            <person name="Kataoka E."/>
            <person name="Keightley P.D."/>
            <person name="Kheradpour P."/>
            <person name="Kirkness E.F."/>
            <person name="Koerich L.B."/>
            <person name="Kristiansen K."/>
            <person name="Kudrna D."/>
            <person name="Kulathinal R.J."/>
            <person name="Kumar S."/>
            <person name="Kwok R."/>
            <person name="Lander E."/>
            <person name="Langley C.H."/>
            <person name="Lapoint R."/>
            <person name="Lazzaro B.P."/>
            <person name="Lee S.J."/>
            <person name="Levesque L."/>
            <person name="Li R."/>
            <person name="Lin C.F."/>
            <person name="Lin M.F."/>
            <person name="Lindblad-Toh K."/>
            <person name="Llopart A."/>
            <person name="Long M."/>
            <person name="Low L."/>
            <person name="Lozovsky E."/>
            <person name="Lu J."/>
            <person name="Luo M."/>
            <person name="Machado C.A."/>
            <person name="Makalowski W."/>
            <person name="Marzo M."/>
            <person name="Matsuda M."/>
            <person name="Matzkin L."/>
            <person name="McAllister B."/>
            <person name="McBride C.S."/>
            <person name="McKernan B."/>
            <person name="McKernan K."/>
            <person name="Mendez-Lago M."/>
            <person name="Minx P."/>
            <person name="Mollenhauer M.U."/>
            <person name="Montooth K."/>
            <person name="Mount S.M."/>
            <person name="Mu X."/>
            <person name="Myers E."/>
            <person name="Negre B."/>
            <person name="Newfeld S."/>
            <person name="Nielsen R."/>
            <person name="Noor M.A."/>
            <person name="O'Grady P."/>
            <person name="Pachter L."/>
            <person name="Papaceit M."/>
            <person name="Parisi M.J."/>
            <person name="Parisi M."/>
            <person name="Parts L."/>
            <person name="Pedersen J.S."/>
            <person name="Pesole G."/>
            <person name="Phillippy A.M."/>
            <person name="Ponting C.P."/>
            <person name="Pop M."/>
            <person name="Porcelli D."/>
            <person name="Powell J.R."/>
            <person name="Prohaska S."/>
            <person name="Pruitt K."/>
            <person name="Puig M."/>
            <person name="Quesneville H."/>
            <person name="Ram K.R."/>
            <person name="Rand D."/>
            <person name="Rasmussen M.D."/>
            <person name="Reed L.K."/>
            <person name="Reenan R."/>
            <person name="Reily A."/>
            <person name="Remington K.A."/>
            <person name="Rieger T.T."/>
            <person name="Ritchie M.G."/>
            <person name="Robin C."/>
            <person name="Rogers Y.H."/>
            <person name="Rohde C."/>
            <person name="Rozas J."/>
            <person name="Rubenfield M.J."/>
            <person name="Ruiz A."/>
            <person name="Russo S."/>
            <person name="Salzberg S.L."/>
            <person name="Sanchez-Gracia A."/>
            <person name="Saranga D.J."/>
            <person name="Sato H."/>
            <person name="Schaeffer S.W."/>
            <person name="Schatz M.C."/>
            <person name="Schlenke T."/>
            <person name="Schwartz R."/>
            <person name="Segarra C."/>
            <person name="Singh R.S."/>
            <person name="Sirot L."/>
            <person name="Sirota M."/>
            <person name="Sisneros N.B."/>
            <person name="Smith C.D."/>
            <person name="Smith T.F."/>
            <person name="Spieth J."/>
            <person name="Stage D.E."/>
            <person name="Stark A."/>
            <person name="Stephan W."/>
            <person name="Strausberg R.L."/>
            <person name="Strempel S."/>
            <person name="Sturgill D."/>
            <person name="Sutton G."/>
            <person name="Sutton G.G."/>
            <person name="Tao W."/>
            <person name="Teichmann S."/>
            <person name="Tobari Y.N."/>
            <person name="Tomimura Y."/>
            <person name="Tsolas J.M."/>
            <person name="Valente V.L."/>
            <person name="Venter E."/>
            <person name="Venter J.C."/>
            <person name="Vicario S."/>
            <person name="Vieira F.G."/>
            <person name="Vilella A.J."/>
            <person name="Villasante A."/>
            <person name="Walenz B."/>
            <person name="Wang J."/>
            <person name="Wasserman M."/>
            <person name="Watts T."/>
            <person name="Wilson D."/>
            <person name="Wilson R.K."/>
            <person name="Wing R.A."/>
            <person name="Wolfner M.F."/>
            <person name="Wong A."/>
            <person name="Wong G.K."/>
            <person name="Wu C.I."/>
            <person name="Wu G."/>
            <person name="Yamamoto D."/>
            <person name="Yang H.P."/>
            <person name="Yang S.P."/>
            <person name="Yorke J.A."/>
            <person name="Yoshida K."/>
            <person name="Zdobnov E."/>
            <person name="Zhang P."/>
            <person name="Zhang Y."/>
            <person name="Zimin A.V."/>
            <person name="Baldwin J."/>
            <person name="Abdouelleil A."/>
            <person name="Abdulkadir J."/>
            <person name="Abebe A."/>
            <person name="Abera B."/>
            <person name="Abreu J."/>
            <person name="Acer S.C."/>
            <person name="Aftuck L."/>
            <person name="Alexander A."/>
            <person name="An P."/>
            <person name="Anderson E."/>
            <person name="Anderson S."/>
            <person name="Arachi H."/>
            <person name="Azer M."/>
            <person name="Bachantsang P."/>
            <person name="Barry A."/>
            <person name="Bayul T."/>
            <person name="Berlin A."/>
            <person name="Bessette D."/>
            <person name="Bloom T."/>
            <person name="Blye J."/>
            <person name="Boguslavskiy L."/>
            <person name="Bonnet C."/>
            <person name="Boukhgalter B."/>
            <person name="Bourzgui I."/>
            <person name="Brown A."/>
            <person name="Cahill P."/>
            <person name="Channer S."/>
            <person name="Cheshatsang Y."/>
            <person name="Chuda L."/>
            <person name="Citroen M."/>
            <person name="Collymore A."/>
            <person name="Cooke P."/>
            <person name="Costello M."/>
            <person name="D'Aco K."/>
            <person name="Daza R."/>
            <person name="De Haan G."/>
            <person name="DeGray S."/>
            <person name="DeMaso C."/>
            <person name="Dhargay N."/>
            <person name="Dooley K."/>
            <person name="Dooley E."/>
            <person name="Doricent M."/>
            <person name="Dorje P."/>
            <person name="Dorjee K."/>
            <person name="Dupes A."/>
            <person name="Elong R."/>
            <person name="Falk J."/>
            <person name="Farina A."/>
            <person name="Faro S."/>
            <person name="Ferguson D."/>
            <person name="Fisher S."/>
            <person name="Foley C.D."/>
            <person name="Franke A."/>
            <person name="Friedrich D."/>
            <person name="Gadbois L."/>
            <person name="Gearin G."/>
            <person name="Gearin C.R."/>
            <person name="Giannoukos G."/>
            <person name="Goode T."/>
            <person name="Graham J."/>
            <person name="Grandbois E."/>
            <person name="Grewal S."/>
            <person name="Gyaltsen K."/>
            <person name="Hafez N."/>
            <person name="Hagos B."/>
            <person name="Hall J."/>
            <person name="Henson C."/>
            <person name="Hollinger A."/>
            <person name="Honan T."/>
            <person name="Huard M.D."/>
            <person name="Hughes L."/>
            <person name="Hurhula B."/>
            <person name="Husby M.E."/>
            <person name="Kamat A."/>
            <person name="Kanga B."/>
            <person name="Kashin S."/>
            <person name="Khazanovich D."/>
            <person name="Kisner P."/>
            <person name="Lance K."/>
            <person name="Lara M."/>
            <person name="Lee W."/>
            <person name="Lennon N."/>
            <person name="Letendre F."/>
            <person name="LeVine R."/>
            <person name="Lipovsky A."/>
            <person name="Liu X."/>
            <person name="Liu J."/>
            <person name="Liu S."/>
            <person name="Lokyitsang T."/>
            <person name="Lokyitsang Y."/>
            <person name="Lubonja R."/>
            <person name="Lui A."/>
            <person name="MacDonald P."/>
            <person name="Magnisalis V."/>
            <person name="Maru K."/>
            <person name="Matthews C."/>
            <person name="McCusker W."/>
            <person name="McDonough S."/>
            <person name="Mehta T."/>
            <person name="Meldrim J."/>
            <person name="Meneus L."/>
            <person name="Mihai O."/>
            <person name="Mihalev A."/>
            <person name="Mihova T."/>
            <person name="Mittelman R."/>
            <person name="Mlenga V."/>
            <person name="Montmayeur A."/>
            <person name="Mulrain L."/>
            <person name="Navidi A."/>
            <person name="Naylor J."/>
            <person name="Negash T."/>
            <person name="Nguyen T."/>
            <person name="Nguyen N."/>
            <person name="Nicol R."/>
            <person name="Norbu C."/>
            <person name="Norbu N."/>
            <person name="Novod N."/>
            <person name="O'Neill B."/>
            <person name="Osman S."/>
            <person name="Markiewicz E."/>
            <person name="Oyono O.L."/>
            <person name="Patti C."/>
            <person name="Phunkhang P."/>
            <person name="Pierre F."/>
            <person name="Priest M."/>
            <person name="Raghuraman S."/>
            <person name="Rege F."/>
            <person name="Reyes R."/>
            <person name="Rise C."/>
            <person name="Rogov P."/>
            <person name="Ross K."/>
            <person name="Ryan E."/>
            <person name="Settipalli S."/>
            <person name="Shea T."/>
            <person name="Sherpa N."/>
            <person name="Shi L."/>
            <person name="Shih D."/>
            <person name="Sparrow T."/>
            <person name="Spaulding J."/>
            <person name="Stalker J."/>
            <person name="Stange-Thomann N."/>
            <person name="Stavropoulos S."/>
            <person name="Stone C."/>
            <person name="Strader C."/>
            <person name="Tesfaye S."/>
            <person name="Thomson T."/>
            <person name="Thoulutsang Y."/>
            <person name="Thoulutsang D."/>
            <person name="Topham K."/>
            <person name="Topping I."/>
            <person name="Tsamla T."/>
            <person name="Vassiliev H."/>
            <person name="Vo A."/>
            <person name="Wangchuk T."/>
            <person name="Wangdi T."/>
            <person name="Weiand M."/>
            <person name="Wilkinson J."/>
            <person name="Wilson A."/>
            <person name="Yadav S."/>
            <person name="Young G."/>
            <person name="Yu Q."/>
            <person name="Zembek L."/>
            <person name="Zhong D."/>
            <person name="Zimmer A."/>
            <person name="Zwirko Z."/>
            <person name="Jaffe D.B."/>
            <person name="Alvarez P."/>
            <person name="Brockman W."/>
            <person name="Butler J."/>
            <person name="Chin C."/>
            <person name="Gnerre S."/>
            <person name="Grabherr M."/>
            <person name="Kleber M."/>
            <person name="Mauceli E."/>
            <person name="MacCallum I."/>
        </authorList>
    </citation>
    <scope>NUCLEOTIDE SEQUENCE [LARGE SCALE GENOMIC DNA]</scope>
    <source>
        <strain evidence="3">Rob3c / Tucson 14021-0248.25</strain>
    </source>
</reference>
<feature type="compositionally biased region" description="Basic and acidic residues" evidence="1">
    <location>
        <begin position="1"/>
        <end position="20"/>
    </location>
</feature>
<dbReference type="OMA" id="GTHIRHL"/>
<dbReference type="Proteomes" id="UP000001292">
    <property type="component" value="Unassembled WGS sequence"/>
</dbReference>
<evidence type="ECO:0000256" key="1">
    <source>
        <dbReference type="SAM" id="MobiDB-lite"/>
    </source>
</evidence>
<dbReference type="PhylomeDB" id="B4IPD0"/>
<evidence type="ECO:0000313" key="2">
    <source>
        <dbReference type="EMBL" id="EDW53690.1"/>
    </source>
</evidence>
<organism evidence="3">
    <name type="scientific">Drosophila sechellia</name>
    <name type="common">Fruit fly</name>
    <dbReference type="NCBI Taxonomy" id="7238"/>
    <lineage>
        <taxon>Eukaryota</taxon>
        <taxon>Metazoa</taxon>
        <taxon>Ecdysozoa</taxon>
        <taxon>Arthropoda</taxon>
        <taxon>Hexapoda</taxon>
        <taxon>Insecta</taxon>
        <taxon>Pterygota</taxon>
        <taxon>Neoptera</taxon>
        <taxon>Endopterygota</taxon>
        <taxon>Diptera</taxon>
        <taxon>Brachycera</taxon>
        <taxon>Muscomorpha</taxon>
        <taxon>Ephydroidea</taxon>
        <taxon>Drosophilidae</taxon>
        <taxon>Drosophila</taxon>
        <taxon>Sophophora</taxon>
    </lineage>
</organism>
<sequence length="231" mass="23976">EAAAAKEHEHQTKPTDSECKGKHKHQRNRNNVAGVQQHVLRLQLELQLLLCALLPTALLLGLLPLPPGAAATARISSAKGPARELLLTEMGGGGVGVGVGGSSGGAAHPAGGGPGTGLAGGDGGGVAGIECPSFDNTACPCYKFEDGLFLECPGTTAISLRSTLERISAPIHSLSIYDFDRSVTSLSQDVFQPGVHIRHLQFSHSHLEALKDNSLRNVRSSLESLSIVNGN</sequence>
<dbReference type="AlphaFoldDB" id="B4IPD0"/>
<dbReference type="EMBL" id="CH680078">
    <property type="protein sequence ID" value="EDW53690.1"/>
    <property type="molecule type" value="Genomic_DNA"/>
</dbReference>
<protein>
    <submittedName>
        <fullName evidence="2">GM20788</fullName>
    </submittedName>
</protein>
<name>B4IPD0_DROSE</name>
<dbReference type="HOGENOM" id="CLU_1202424_0_0_1"/>
<accession>B4IPD0</accession>